<accession>A0ACC2JM03</accession>
<gene>
    <name evidence="1" type="ORF">O1611_g5406</name>
</gene>
<name>A0ACC2JM03_9PEZI</name>
<organism evidence="1 2">
    <name type="scientific">Lasiodiplodia mahajangana</name>
    <dbReference type="NCBI Taxonomy" id="1108764"/>
    <lineage>
        <taxon>Eukaryota</taxon>
        <taxon>Fungi</taxon>
        <taxon>Dikarya</taxon>
        <taxon>Ascomycota</taxon>
        <taxon>Pezizomycotina</taxon>
        <taxon>Dothideomycetes</taxon>
        <taxon>Dothideomycetes incertae sedis</taxon>
        <taxon>Botryosphaeriales</taxon>
        <taxon>Botryosphaeriaceae</taxon>
        <taxon>Lasiodiplodia</taxon>
    </lineage>
</organism>
<dbReference type="Proteomes" id="UP001153332">
    <property type="component" value="Unassembled WGS sequence"/>
</dbReference>
<evidence type="ECO:0000313" key="1">
    <source>
        <dbReference type="EMBL" id="KAJ8128232.1"/>
    </source>
</evidence>
<protein>
    <submittedName>
        <fullName evidence="1">Uncharacterized protein</fullName>
    </submittedName>
</protein>
<proteinExistence type="predicted"/>
<keyword evidence="2" id="KW-1185">Reference proteome</keyword>
<comment type="caution">
    <text evidence="1">The sequence shown here is derived from an EMBL/GenBank/DDBJ whole genome shotgun (WGS) entry which is preliminary data.</text>
</comment>
<sequence length="307" mass="33699">MTRHHDRQGPMVGGGWGSTYVHSIVTVVVTVKEGADQPRASSSGPIFIFRLELVGAPLEQRAGSQAPIAARARSFTYMPTSYMPNLPACAHLPANLYLPQGWVVNPYLAQWYVMRGTTPSPAMLGVTSSTYGMAQAFLVVAFEIYTTMSARKRKQEEEEEEELVALPSDESEEEEEYVSDDDDEEDDEEDADEDDEEYDDEGEPEVKNGVKPDAPPKKKQKTAPASNDAVPVVNEGEEEEEEDFDEEDVEAAFDEEDEGEGEEGAEEEEWDEDMDEPSSKVKLGVDAPVNGKDTTATAAAGGDDEED</sequence>
<dbReference type="EMBL" id="JAPUUL010001143">
    <property type="protein sequence ID" value="KAJ8128232.1"/>
    <property type="molecule type" value="Genomic_DNA"/>
</dbReference>
<reference evidence="1" key="1">
    <citation type="submission" date="2022-12" db="EMBL/GenBank/DDBJ databases">
        <title>Genome Sequence of Lasiodiplodia mahajangana.</title>
        <authorList>
            <person name="Buettner E."/>
        </authorList>
    </citation>
    <scope>NUCLEOTIDE SEQUENCE</scope>
    <source>
        <strain evidence="1">VT137</strain>
    </source>
</reference>
<evidence type="ECO:0000313" key="2">
    <source>
        <dbReference type="Proteomes" id="UP001153332"/>
    </source>
</evidence>